<dbReference type="OrthoDB" id="10502373at2759"/>
<dbReference type="RefSeq" id="XP_002771387.1">
    <property type="nucleotide sequence ID" value="XM_002771341.1"/>
</dbReference>
<keyword evidence="1" id="KW-0175">Coiled coil</keyword>
<feature type="compositionally biased region" description="Polar residues" evidence="2">
    <location>
        <begin position="17"/>
        <end position="26"/>
    </location>
</feature>
<dbReference type="GeneID" id="9052065"/>
<dbReference type="InParanoid" id="C5LJ87"/>
<evidence type="ECO:0000313" key="4">
    <source>
        <dbReference type="Proteomes" id="UP000007800"/>
    </source>
</evidence>
<accession>C5LJ87</accession>
<name>C5LJ87_PERM5</name>
<dbReference type="EMBL" id="GG682368">
    <property type="protein sequence ID" value="EER03203.1"/>
    <property type="molecule type" value="Genomic_DNA"/>
</dbReference>
<dbReference type="AlphaFoldDB" id="C5LJ87"/>
<proteinExistence type="predicted"/>
<feature type="coiled-coil region" evidence="1">
    <location>
        <begin position="551"/>
        <end position="590"/>
    </location>
</feature>
<protein>
    <submittedName>
        <fullName evidence="3">Glutamine-asparagine rich protein, putative</fullName>
    </submittedName>
</protein>
<dbReference type="Proteomes" id="UP000007800">
    <property type="component" value="Unassembled WGS sequence"/>
</dbReference>
<reference evidence="3 4" key="1">
    <citation type="submission" date="2008-07" db="EMBL/GenBank/DDBJ databases">
        <authorList>
            <person name="El-Sayed N."/>
            <person name="Caler E."/>
            <person name="Inman J."/>
            <person name="Amedeo P."/>
            <person name="Hass B."/>
            <person name="Wortman J."/>
        </authorList>
    </citation>
    <scope>NUCLEOTIDE SEQUENCE [LARGE SCALE GENOMIC DNA]</scope>
    <source>
        <strain evidence="4">ATCC 50983 / TXsc</strain>
    </source>
</reference>
<evidence type="ECO:0000256" key="2">
    <source>
        <dbReference type="SAM" id="MobiDB-lite"/>
    </source>
</evidence>
<feature type="coiled-coil region" evidence="1">
    <location>
        <begin position="92"/>
        <end position="175"/>
    </location>
</feature>
<keyword evidence="4" id="KW-1185">Reference proteome</keyword>
<gene>
    <name evidence="3" type="ORF">Pmar_PMAR019980</name>
</gene>
<organism evidence="4">
    <name type="scientific">Perkinsus marinus (strain ATCC 50983 / TXsc)</name>
    <dbReference type="NCBI Taxonomy" id="423536"/>
    <lineage>
        <taxon>Eukaryota</taxon>
        <taxon>Sar</taxon>
        <taxon>Alveolata</taxon>
        <taxon>Perkinsozoa</taxon>
        <taxon>Perkinsea</taxon>
        <taxon>Perkinsida</taxon>
        <taxon>Perkinsidae</taxon>
        <taxon>Perkinsus</taxon>
    </lineage>
</organism>
<sequence length="678" mass="77451">MTLESALSGEEEKSKTVLVTQSSGGVKTSPVGRPEVAEIGTSPVKKLPNRIEGSCQTYPPRAEEKGEDSGDDNTVCSAEDVKWLKREVCRLKQEAVESAKCATNKLRSARDQLSAREVDLARAQRAGEMAEIRIGEIDRELREAVEKLREEMAINERLETKLKMMVAQLSLARSESSGLRDEVVRRRRMMEKMDEREARSVASLERSGMALADTEGLLLKMEEQTANLAEDTERFLEEYARVCLNEERERMISNDLYGHSVRVEERRKDLQRVAGTDVNREESRQIVECSEVELHSSREEVEGRPQDVVILQSQARLSGVADSIDFGSDQMRALTEYVERMSAEYARVCLNEERERMISNDLYGHLVRIEERRKDLQRVAGDVAAKTDVVLMKEAWNRERREMMREDREGHLEALVEALVDLQASREIKAVEHSTTRLLSVGVQTMRVARWNSVVQASPRVAEVGVQSRIETSTVESQTSGVGKRNRSISRLTQTAAAAADSDDDRVMVHPVDAEHKAAIREEAIREIKAHMEEQVRITRCNGQVRLRAREESYRAEVERLGREHQRATAELERRHAEDLRVQRLRLERQWQVRRSMAEMSKKKETREAAVVPQPLRIDEDMIVTPRDEIRSSSSFNMHQVFDERPGPNAIRRASAARVVESVRSGRRRVIERTLRPK</sequence>
<evidence type="ECO:0000313" key="3">
    <source>
        <dbReference type="EMBL" id="EER03203.1"/>
    </source>
</evidence>
<feature type="region of interest" description="Disordered" evidence="2">
    <location>
        <begin position="1"/>
        <end position="74"/>
    </location>
</feature>
<evidence type="ECO:0000256" key="1">
    <source>
        <dbReference type="SAM" id="Coils"/>
    </source>
</evidence>